<feature type="region of interest" description="Disordered" evidence="1">
    <location>
        <begin position="80"/>
        <end position="105"/>
    </location>
</feature>
<name>A0AAU7CRL9_9BACT</name>
<proteinExistence type="predicted"/>
<feature type="signal peptide" evidence="2">
    <location>
        <begin position="1"/>
        <end position="20"/>
    </location>
</feature>
<evidence type="ECO:0000313" key="3">
    <source>
        <dbReference type="EMBL" id="XBH07644.1"/>
    </source>
</evidence>
<keyword evidence="2" id="KW-0732">Signal</keyword>
<evidence type="ECO:0000256" key="2">
    <source>
        <dbReference type="SAM" id="SignalP"/>
    </source>
</evidence>
<protein>
    <submittedName>
        <fullName evidence="3">Uncharacterized protein</fullName>
    </submittedName>
</protein>
<reference evidence="3" key="1">
    <citation type="submission" date="2024-05" db="EMBL/GenBank/DDBJ databases">
        <title>Planctomycetes of the genus Singulisphaera possess chitinolytic capabilities.</title>
        <authorList>
            <person name="Ivanova A."/>
        </authorList>
    </citation>
    <scope>NUCLEOTIDE SEQUENCE</scope>
    <source>
        <strain evidence="3">Ch08T</strain>
    </source>
</reference>
<evidence type="ECO:0000256" key="1">
    <source>
        <dbReference type="SAM" id="MobiDB-lite"/>
    </source>
</evidence>
<feature type="chain" id="PRO_5043840099" evidence="2">
    <location>
        <begin position="21"/>
        <end position="105"/>
    </location>
</feature>
<sequence length="105" mass="11587">MSWFFRPAIFLLFLPGLVLAQAERPTIPSHHDPVVQGVQDHINALCEAHDARLATVRDRAGLEKELALARARFLGLLDLDRPRPEPKVTPASGPARKSFSGSTRP</sequence>
<organism evidence="3">
    <name type="scientific">Singulisphaera sp. Ch08</name>
    <dbReference type="NCBI Taxonomy" id="3120278"/>
    <lineage>
        <taxon>Bacteria</taxon>
        <taxon>Pseudomonadati</taxon>
        <taxon>Planctomycetota</taxon>
        <taxon>Planctomycetia</taxon>
        <taxon>Isosphaerales</taxon>
        <taxon>Isosphaeraceae</taxon>
        <taxon>Singulisphaera</taxon>
    </lineage>
</organism>
<gene>
    <name evidence="3" type="ORF">V5E97_16880</name>
</gene>
<dbReference type="AlphaFoldDB" id="A0AAU7CRL9"/>
<dbReference type="RefSeq" id="WP_406700483.1">
    <property type="nucleotide sequence ID" value="NZ_CP155447.1"/>
</dbReference>
<dbReference type="EMBL" id="CP155447">
    <property type="protein sequence ID" value="XBH07644.1"/>
    <property type="molecule type" value="Genomic_DNA"/>
</dbReference>
<accession>A0AAU7CRL9</accession>